<dbReference type="InterPro" id="IPR029058">
    <property type="entry name" value="AB_hydrolase_fold"/>
</dbReference>
<dbReference type="Ensembl" id="ENSMALT00000011252.1">
    <property type="protein sequence ID" value="ENSMALP00000011013.1"/>
    <property type="gene ID" value="ENSMALG00000007850.1"/>
</dbReference>
<evidence type="ECO:0000313" key="12">
    <source>
        <dbReference type="Proteomes" id="UP000261600"/>
    </source>
</evidence>
<evidence type="ECO:0000256" key="6">
    <source>
        <dbReference type="ARBA" id="ARBA00023228"/>
    </source>
</evidence>
<evidence type="ECO:0000256" key="5">
    <source>
        <dbReference type="ARBA" id="ARBA00023180"/>
    </source>
</evidence>
<dbReference type="KEGG" id="malb:109953191"/>
<dbReference type="PANTHER" id="PTHR11247">
    <property type="entry name" value="PALMITOYL-PROTEIN THIOESTERASE/DOLICHYLDIPHOSPHATASE 1"/>
    <property type="match status" value="1"/>
</dbReference>
<evidence type="ECO:0000256" key="1">
    <source>
        <dbReference type="ARBA" id="ARBA00004371"/>
    </source>
</evidence>
<comment type="subcellular location">
    <subcellularLocation>
        <location evidence="1">Lysosome</location>
    </subcellularLocation>
</comment>
<reference evidence="11" key="1">
    <citation type="submission" date="2025-08" db="UniProtKB">
        <authorList>
            <consortium name="Ensembl"/>
        </authorList>
    </citation>
    <scope>IDENTIFICATION</scope>
</reference>
<evidence type="ECO:0000256" key="4">
    <source>
        <dbReference type="ARBA" id="ARBA00022801"/>
    </source>
</evidence>
<organism evidence="11 12">
    <name type="scientific">Monopterus albus</name>
    <name type="common">Swamp eel</name>
    <dbReference type="NCBI Taxonomy" id="43700"/>
    <lineage>
        <taxon>Eukaryota</taxon>
        <taxon>Metazoa</taxon>
        <taxon>Chordata</taxon>
        <taxon>Craniata</taxon>
        <taxon>Vertebrata</taxon>
        <taxon>Euteleostomi</taxon>
        <taxon>Actinopterygii</taxon>
        <taxon>Neopterygii</taxon>
        <taxon>Teleostei</taxon>
        <taxon>Neoteleostei</taxon>
        <taxon>Acanthomorphata</taxon>
        <taxon>Anabantaria</taxon>
        <taxon>Synbranchiformes</taxon>
        <taxon>Synbranchidae</taxon>
        <taxon>Monopterus</taxon>
    </lineage>
</organism>
<name>A0A3Q3IZ27_MONAL</name>
<dbReference type="Gene3D" id="3.40.50.1820">
    <property type="entry name" value="alpha/beta hydrolase"/>
    <property type="match status" value="1"/>
</dbReference>
<dbReference type="GO" id="GO:0098599">
    <property type="term" value="F:palmitoyl hydrolase activity"/>
    <property type="evidence" value="ECO:0007669"/>
    <property type="project" value="UniProtKB-ARBA"/>
</dbReference>
<comment type="catalytic activity">
    <reaction evidence="8">
        <text>S-hexadecanoyl-N-acetylcysteamine + H2O = N-acetylcysteamine + hexadecanoate + H(+)</text>
        <dbReference type="Rhea" id="RHEA:84099"/>
        <dbReference type="ChEBI" id="CHEBI:7896"/>
        <dbReference type="ChEBI" id="CHEBI:15377"/>
        <dbReference type="ChEBI" id="CHEBI:15378"/>
        <dbReference type="ChEBI" id="CHEBI:74410"/>
        <dbReference type="ChEBI" id="CHEBI:233601"/>
    </reaction>
</comment>
<evidence type="ECO:0000256" key="3">
    <source>
        <dbReference type="ARBA" id="ARBA00022729"/>
    </source>
</evidence>
<protein>
    <recommendedName>
        <fullName evidence="7">palmitoyl-CoA hydrolase</fullName>
        <ecNumber evidence="7">3.1.2.2</ecNumber>
    </recommendedName>
</protein>
<keyword evidence="6" id="KW-0458">Lysosome</keyword>
<evidence type="ECO:0000256" key="9">
    <source>
        <dbReference type="ARBA" id="ARBA00093353"/>
    </source>
</evidence>
<dbReference type="PANTHER" id="PTHR11247:SF71">
    <property type="entry name" value="ZGC:66024"/>
    <property type="match status" value="1"/>
</dbReference>
<evidence type="ECO:0000256" key="8">
    <source>
        <dbReference type="ARBA" id="ARBA00093223"/>
    </source>
</evidence>
<evidence type="ECO:0000256" key="2">
    <source>
        <dbReference type="ARBA" id="ARBA00010758"/>
    </source>
</evidence>
<dbReference type="GO" id="GO:0016790">
    <property type="term" value="F:thiolester hydrolase activity"/>
    <property type="evidence" value="ECO:0007669"/>
    <property type="project" value="UniProtKB-ARBA"/>
</dbReference>
<dbReference type="SUPFAM" id="SSF53474">
    <property type="entry name" value="alpha/beta-Hydrolases"/>
    <property type="match status" value="1"/>
</dbReference>
<accession>A0A3Q3IZ27</accession>
<feature type="signal peptide" evidence="10">
    <location>
        <begin position="1"/>
        <end position="23"/>
    </location>
</feature>
<evidence type="ECO:0000256" key="10">
    <source>
        <dbReference type="SAM" id="SignalP"/>
    </source>
</evidence>
<feature type="chain" id="PRO_5018590385" description="palmitoyl-CoA hydrolase" evidence="10">
    <location>
        <begin position="24"/>
        <end position="313"/>
    </location>
</feature>
<evidence type="ECO:0000313" key="11">
    <source>
        <dbReference type="Ensembl" id="ENSMALP00000011013.1"/>
    </source>
</evidence>
<dbReference type="FunFam" id="3.40.50.1820:FF:000037">
    <property type="entry name" value="Lysosomal thioesterase PPT2 homolog"/>
    <property type="match status" value="1"/>
</dbReference>
<dbReference type="Pfam" id="PF02089">
    <property type="entry name" value="Palm_thioest"/>
    <property type="match status" value="1"/>
</dbReference>
<sequence length="313" mass="35455">MNIRASPLLPVLLLLLLKEFSTASNNFSYIPGNYKPVIVVHGIFSAAEYLQNLSHYITTAHPGTQVEVIDLYDYALSLTPLWVQVEGFKKAIDPIMQQAPDGVHLLCYSQGGVICRALLSTSPNHNVNTFISLSAPLAGQYGDTEYLNAVFPDKTKDVVFAACYNIVGQNISICNYWNDPHHRSLYLNNNKFLPVLNGETPHNQMQAWRENFLRIKNLVLIGGPDDGVITPWQSSHFGFYDNNENVVEMKDQEYYENDTFGLKTLDTRENVSVCVQSGVKHLDLPNNYTVFMNCIGWTRNYTVFMNCIEKWLT</sequence>
<comment type="function">
    <text evidence="9">Catalyzes the cleavage of thioester bonds from S-palmitoyl-CoA or S-palmitoyl-N-acetylcysteamine (unbranched structures) but does not have activity against palmitoylcysteine or palmitoylated proteins, branched structures or bulky head groups. Conversely, hydrolyzes both long and short chain fatty acyl-CoA substrate.</text>
</comment>
<evidence type="ECO:0000256" key="7">
    <source>
        <dbReference type="ARBA" id="ARBA00038848"/>
    </source>
</evidence>
<keyword evidence="3 10" id="KW-0732">Signal</keyword>
<dbReference type="AlphaFoldDB" id="A0A3Q3IZ27"/>
<dbReference type="Proteomes" id="UP000261600">
    <property type="component" value="Unplaced"/>
</dbReference>
<dbReference type="OrthoDB" id="155976at2759"/>
<keyword evidence="12" id="KW-1185">Reference proteome</keyword>
<dbReference type="GO" id="GO:0005764">
    <property type="term" value="C:lysosome"/>
    <property type="evidence" value="ECO:0007669"/>
    <property type="project" value="UniProtKB-SubCell"/>
</dbReference>
<comment type="similarity">
    <text evidence="2">Belongs to the palmitoyl-protein thioesterase family.</text>
</comment>
<proteinExistence type="inferred from homology"/>
<dbReference type="EC" id="3.1.2.2" evidence="7"/>
<reference evidence="11" key="2">
    <citation type="submission" date="2025-09" db="UniProtKB">
        <authorList>
            <consortium name="Ensembl"/>
        </authorList>
    </citation>
    <scope>IDENTIFICATION</scope>
</reference>
<keyword evidence="5" id="KW-0325">Glycoprotein</keyword>
<dbReference type="RefSeq" id="XP_020444270.1">
    <property type="nucleotide sequence ID" value="XM_020588614.1"/>
</dbReference>
<dbReference type="GeneID" id="109953191"/>
<dbReference type="STRING" id="43700.ENSMALP00000011013"/>
<keyword evidence="4" id="KW-0378">Hydrolase</keyword>